<feature type="region of interest" description="Disordered" evidence="1">
    <location>
        <begin position="23"/>
        <end position="42"/>
    </location>
</feature>
<dbReference type="Gene3D" id="3.10.100.10">
    <property type="entry name" value="Mannose-Binding Protein A, subunit A"/>
    <property type="match status" value="1"/>
</dbReference>
<evidence type="ECO:0000259" key="2">
    <source>
        <dbReference type="Pfam" id="PF00059"/>
    </source>
</evidence>
<dbReference type="SUPFAM" id="SSF56436">
    <property type="entry name" value="C-type lectin-like"/>
    <property type="match status" value="1"/>
</dbReference>
<evidence type="ECO:0000313" key="3">
    <source>
        <dbReference type="EMBL" id="KAA8577416.1"/>
    </source>
</evidence>
<feature type="domain" description="C-type lectin" evidence="2">
    <location>
        <begin position="63"/>
        <end position="110"/>
    </location>
</feature>
<dbReference type="InterPro" id="IPR001304">
    <property type="entry name" value="C-type_lectin-like"/>
</dbReference>
<sequence>MKNSGSACSGTLTGAGLMGSNFSFTNWDEQNPDPDRDPKKSCAMTTSGGAGALMTILCPDQENRTWEDALYYCRDLYGDLVSIANLDQQLWVQERAKMATTYYVWLGLRYTCT</sequence>
<dbReference type="EMBL" id="VOFY01002875">
    <property type="protein sequence ID" value="KAA8577416.1"/>
    <property type="molecule type" value="Genomic_DNA"/>
</dbReference>
<dbReference type="InterPro" id="IPR016187">
    <property type="entry name" value="CTDL_fold"/>
</dbReference>
<reference evidence="3 4" key="1">
    <citation type="submission" date="2019-08" db="EMBL/GenBank/DDBJ databases">
        <title>A chromosome-level genome assembly, high-density linkage maps, and genome scans reveal the genomic architecture of hybrid incompatibilities underlying speciation via character displacement in darters (Percidae: Etheostominae).</title>
        <authorList>
            <person name="Moran R.L."/>
            <person name="Catchen J.M."/>
            <person name="Fuller R.C."/>
        </authorList>
    </citation>
    <scope>NUCLEOTIDE SEQUENCE [LARGE SCALE GENOMIC DNA]</scope>
    <source>
        <strain evidence="3">EspeVRDwgs_2016</strain>
        <tissue evidence="3">Muscle</tissue>
    </source>
</reference>
<accession>A0A5J5CA95</accession>
<proteinExistence type="predicted"/>
<evidence type="ECO:0000313" key="4">
    <source>
        <dbReference type="Proteomes" id="UP000327493"/>
    </source>
</evidence>
<dbReference type="Proteomes" id="UP000327493">
    <property type="component" value="Unassembled WGS sequence"/>
</dbReference>
<name>A0A5J5CA95_9PERO</name>
<dbReference type="CDD" id="cd00037">
    <property type="entry name" value="CLECT"/>
    <property type="match status" value="1"/>
</dbReference>
<protein>
    <recommendedName>
        <fullName evidence="2">C-type lectin domain-containing protein</fullName>
    </recommendedName>
</protein>
<keyword evidence="4" id="KW-1185">Reference proteome</keyword>
<evidence type="ECO:0000256" key="1">
    <source>
        <dbReference type="SAM" id="MobiDB-lite"/>
    </source>
</evidence>
<dbReference type="InterPro" id="IPR016186">
    <property type="entry name" value="C-type_lectin-like/link_sf"/>
</dbReference>
<dbReference type="AlphaFoldDB" id="A0A5J5CA95"/>
<dbReference type="PANTHER" id="PTHR45784">
    <property type="entry name" value="C-TYPE LECTIN DOMAIN FAMILY 20 MEMBER A-RELATED"/>
    <property type="match status" value="1"/>
</dbReference>
<feature type="non-terminal residue" evidence="3">
    <location>
        <position position="113"/>
    </location>
</feature>
<comment type="caution">
    <text evidence="3">The sequence shown here is derived from an EMBL/GenBank/DDBJ whole genome shotgun (WGS) entry which is preliminary data.</text>
</comment>
<dbReference type="Pfam" id="PF00059">
    <property type="entry name" value="Lectin_C"/>
    <property type="match status" value="1"/>
</dbReference>
<dbReference type="PANTHER" id="PTHR45784:SF3">
    <property type="entry name" value="C-TYPE LECTIN DOMAIN FAMILY 4 MEMBER K-LIKE-RELATED"/>
    <property type="match status" value="1"/>
</dbReference>
<organism evidence="3 4">
    <name type="scientific">Etheostoma spectabile</name>
    <name type="common">orangethroat darter</name>
    <dbReference type="NCBI Taxonomy" id="54343"/>
    <lineage>
        <taxon>Eukaryota</taxon>
        <taxon>Metazoa</taxon>
        <taxon>Chordata</taxon>
        <taxon>Craniata</taxon>
        <taxon>Vertebrata</taxon>
        <taxon>Euteleostomi</taxon>
        <taxon>Actinopterygii</taxon>
        <taxon>Neopterygii</taxon>
        <taxon>Teleostei</taxon>
        <taxon>Neoteleostei</taxon>
        <taxon>Acanthomorphata</taxon>
        <taxon>Eupercaria</taxon>
        <taxon>Perciformes</taxon>
        <taxon>Percoidei</taxon>
        <taxon>Percidae</taxon>
        <taxon>Etheostomatinae</taxon>
        <taxon>Etheostoma</taxon>
    </lineage>
</organism>
<gene>
    <name evidence="3" type="ORF">FQN60_006993</name>
</gene>